<feature type="transmembrane region" description="Helical" evidence="1">
    <location>
        <begin position="7"/>
        <end position="26"/>
    </location>
</feature>
<keyword evidence="1" id="KW-1133">Transmembrane helix</keyword>
<organism evidence="2 3">
    <name type="scientific">Vibrio spartinae</name>
    <dbReference type="NCBI Taxonomy" id="1918945"/>
    <lineage>
        <taxon>Bacteria</taxon>
        <taxon>Pseudomonadati</taxon>
        <taxon>Pseudomonadota</taxon>
        <taxon>Gammaproteobacteria</taxon>
        <taxon>Vibrionales</taxon>
        <taxon>Vibrionaceae</taxon>
        <taxon>Vibrio</taxon>
    </lineage>
</organism>
<keyword evidence="1" id="KW-0472">Membrane</keyword>
<sequence>MRRMSELNSYLFSIILSSNKFLISLLPTSSYNERKVKRYDMTNSLRQTSILIISTLAMLMSSYVSSMPMMDMSPISTYLVQPSNHDSMEMSEATASHHAMIGCPSMEVTKSDSSIHCDSSSTSGGDCCKSVRLFIILCHAHFYKSRYGVSLPSKWMLS</sequence>
<keyword evidence="1" id="KW-0812">Transmembrane</keyword>
<dbReference type="Proteomes" id="UP000184774">
    <property type="component" value="Unassembled WGS sequence"/>
</dbReference>
<reference evidence="2 3" key="1">
    <citation type="submission" date="2016-12" db="EMBL/GenBank/DDBJ databases">
        <authorList>
            <person name="Song W.-J."/>
            <person name="Kurnit D.M."/>
        </authorList>
    </citation>
    <scope>NUCLEOTIDE SEQUENCE [LARGE SCALE GENOMIC DNA]</scope>
    <source>
        <strain evidence="2 3">CECT 9026</strain>
    </source>
</reference>
<gene>
    <name evidence="2" type="ORF">VSP9026_02271</name>
</gene>
<dbReference type="AlphaFoldDB" id="A0A1N6M5B4"/>
<accession>A0A1N6M5B4</accession>
<dbReference type="EMBL" id="FSSB01000015">
    <property type="protein sequence ID" value="SIO94547.1"/>
    <property type="molecule type" value="Genomic_DNA"/>
</dbReference>
<proteinExistence type="predicted"/>
<evidence type="ECO:0000313" key="2">
    <source>
        <dbReference type="EMBL" id="SIO94547.1"/>
    </source>
</evidence>
<protein>
    <submittedName>
        <fullName evidence="2">Uncharacterized protein</fullName>
    </submittedName>
</protein>
<feature type="transmembrane region" description="Helical" evidence="1">
    <location>
        <begin position="46"/>
        <end position="64"/>
    </location>
</feature>
<evidence type="ECO:0000256" key="1">
    <source>
        <dbReference type="SAM" id="Phobius"/>
    </source>
</evidence>
<evidence type="ECO:0000313" key="3">
    <source>
        <dbReference type="Proteomes" id="UP000184774"/>
    </source>
</evidence>
<name>A0A1N6M5B4_9VIBR</name>